<keyword evidence="6" id="KW-0686">Riboflavin biosynthesis</keyword>
<evidence type="ECO:0000256" key="3">
    <source>
        <dbReference type="ARBA" id="ARBA00004887"/>
    </source>
</evidence>
<dbReference type="FunFam" id="2.40.30.20:FF:000003">
    <property type="entry name" value="Riboflavin synthase, alpha subunit"/>
    <property type="match status" value="1"/>
</dbReference>
<protein>
    <recommendedName>
        <fullName evidence="5 9">Riboflavin synthase</fullName>
        <ecNumber evidence="4 9">2.5.1.9</ecNumber>
    </recommendedName>
</protein>
<evidence type="ECO:0000256" key="7">
    <source>
        <dbReference type="ARBA" id="ARBA00022679"/>
    </source>
</evidence>
<dbReference type="InterPro" id="IPR001783">
    <property type="entry name" value="Lumazine-bd"/>
</dbReference>
<dbReference type="PROSITE" id="PS51177">
    <property type="entry name" value="LUMAZINE_BIND"/>
    <property type="match status" value="2"/>
</dbReference>
<evidence type="ECO:0000256" key="2">
    <source>
        <dbReference type="ARBA" id="ARBA00002803"/>
    </source>
</evidence>
<evidence type="ECO:0000256" key="4">
    <source>
        <dbReference type="ARBA" id="ARBA00012827"/>
    </source>
</evidence>
<dbReference type="NCBIfam" id="NF009566">
    <property type="entry name" value="PRK13020.1"/>
    <property type="match status" value="1"/>
</dbReference>
<comment type="catalytic activity">
    <reaction evidence="1">
        <text>2 6,7-dimethyl-8-(1-D-ribityl)lumazine + H(+) = 5-amino-6-(D-ribitylamino)uracil + riboflavin</text>
        <dbReference type="Rhea" id="RHEA:20772"/>
        <dbReference type="ChEBI" id="CHEBI:15378"/>
        <dbReference type="ChEBI" id="CHEBI:15934"/>
        <dbReference type="ChEBI" id="CHEBI:57986"/>
        <dbReference type="ChEBI" id="CHEBI:58201"/>
        <dbReference type="EC" id="2.5.1.9"/>
    </reaction>
</comment>
<comment type="function">
    <text evidence="2">Catalyzes the dismutation of two molecules of 6,7-dimethyl-8-ribityllumazine, resulting in the formation of riboflavin and 5-amino-6-(D-ribitylamino)uracil.</text>
</comment>
<evidence type="ECO:0000256" key="6">
    <source>
        <dbReference type="ARBA" id="ARBA00022619"/>
    </source>
</evidence>
<proteinExistence type="predicted"/>
<dbReference type="Pfam" id="PF00677">
    <property type="entry name" value="Lum_binding"/>
    <property type="match status" value="2"/>
</dbReference>
<dbReference type="PIRSF" id="PIRSF000498">
    <property type="entry name" value="Riboflavin_syn_A"/>
    <property type="match status" value="1"/>
</dbReference>
<dbReference type="AlphaFoldDB" id="A0A2H0W0J1"/>
<dbReference type="SUPFAM" id="SSF63380">
    <property type="entry name" value="Riboflavin synthase domain-like"/>
    <property type="match status" value="2"/>
</dbReference>
<keyword evidence="7" id="KW-0808">Transferase</keyword>
<evidence type="ECO:0000256" key="9">
    <source>
        <dbReference type="NCBIfam" id="TIGR00187"/>
    </source>
</evidence>
<organism evidence="12 13">
    <name type="scientific">Candidatus Buchananbacteria bacterium CG10_big_fil_rev_8_21_14_0_10_42_9</name>
    <dbReference type="NCBI Taxonomy" id="1974526"/>
    <lineage>
        <taxon>Bacteria</taxon>
        <taxon>Candidatus Buchananiibacteriota</taxon>
    </lineage>
</organism>
<evidence type="ECO:0000256" key="8">
    <source>
        <dbReference type="ARBA" id="ARBA00022737"/>
    </source>
</evidence>
<dbReference type="PANTHER" id="PTHR21098">
    <property type="entry name" value="RIBOFLAVIN SYNTHASE ALPHA CHAIN"/>
    <property type="match status" value="1"/>
</dbReference>
<comment type="pathway">
    <text evidence="3">Cofactor biosynthesis; riboflavin biosynthesis; riboflavin from 2-hydroxy-3-oxobutyl phosphate and 5-amino-6-(D-ribitylamino)uracil: step 2/2.</text>
</comment>
<evidence type="ECO:0000313" key="13">
    <source>
        <dbReference type="Proteomes" id="UP000230935"/>
    </source>
</evidence>
<dbReference type="Proteomes" id="UP000230935">
    <property type="component" value="Unassembled WGS sequence"/>
</dbReference>
<dbReference type="GO" id="GO:0009231">
    <property type="term" value="P:riboflavin biosynthetic process"/>
    <property type="evidence" value="ECO:0007669"/>
    <property type="project" value="UniProtKB-KW"/>
</dbReference>
<evidence type="ECO:0000259" key="11">
    <source>
        <dbReference type="PROSITE" id="PS51177"/>
    </source>
</evidence>
<evidence type="ECO:0000256" key="5">
    <source>
        <dbReference type="ARBA" id="ARBA00013950"/>
    </source>
</evidence>
<comment type="caution">
    <text evidence="12">The sequence shown here is derived from an EMBL/GenBank/DDBJ whole genome shotgun (WGS) entry which is preliminary data.</text>
</comment>
<dbReference type="EMBL" id="PEZZ01000033">
    <property type="protein sequence ID" value="PIS04883.1"/>
    <property type="molecule type" value="Genomic_DNA"/>
</dbReference>
<dbReference type="Gene3D" id="2.40.30.20">
    <property type="match status" value="2"/>
</dbReference>
<dbReference type="InterPro" id="IPR026017">
    <property type="entry name" value="Lumazine-bd_dom"/>
</dbReference>
<dbReference type="GO" id="GO:0004746">
    <property type="term" value="F:riboflavin synthase activity"/>
    <property type="evidence" value="ECO:0007669"/>
    <property type="project" value="UniProtKB-UniRule"/>
</dbReference>
<feature type="repeat" description="Lumazine-binding" evidence="10">
    <location>
        <begin position="98"/>
        <end position="195"/>
    </location>
</feature>
<keyword evidence="8" id="KW-0677">Repeat</keyword>
<evidence type="ECO:0000256" key="1">
    <source>
        <dbReference type="ARBA" id="ARBA00000968"/>
    </source>
</evidence>
<dbReference type="NCBIfam" id="TIGR00187">
    <property type="entry name" value="ribE"/>
    <property type="match status" value="1"/>
</dbReference>
<feature type="domain" description="Lumazine-binding" evidence="11">
    <location>
        <begin position="1"/>
        <end position="97"/>
    </location>
</feature>
<sequence length="197" mass="21510">MFTGIIDGVGEVKAVEDIKGDGKKMTLQSRDYAFDLKIGGSVALNGVCCTVVHIDNNRFSVELMPETLKRTNLGTAKVGDEVNLEKPLRLNDQLSGHFVLGHVDGVAEVVASKHNGEFQDIALRLKDFSLKKFIARKGSIALNGVSLTVVDVKGDTFTVALIPHTLISTNLRYADAGRLLNVEIDMLARYVEKLNQK</sequence>
<dbReference type="InterPro" id="IPR017938">
    <property type="entry name" value="Riboflavin_synthase-like_b-brl"/>
</dbReference>
<reference evidence="13" key="1">
    <citation type="submission" date="2017-09" db="EMBL/GenBank/DDBJ databases">
        <title>Depth-based differentiation of microbial function through sediment-hosted aquifers and enrichment of novel symbionts in the deep terrestrial subsurface.</title>
        <authorList>
            <person name="Probst A.J."/>
            <person name="Ladd B."/>
            <person name="Jarett J.K."/>
            <person name="Geller-Mcgrath D.E."/>
            <person name="Sieber C.M.K."/>
            <person name="Emerson J.B."/>
            <person name="Anantharaman K."/>
            <person name="Thomas B.C."/>
            <person name="Malmstrom R."/>
            <person name="Stieglmeier M."/>
            <person name="Klingl A."/>
            <person name="Woyke T."/>
            <person name="Ryan C.M."/>
            <person name="Banfield J.F."/>
        </authorList>
    </citation>
    <scope>NUCLEOTIDE SEQUENCE [LARGE SCALE GENOMIC DNA]</scope>
</reference>
<accession>A0A2H0W0J1</accession>
<feature type="domain" description="Lumazine-binding" evidence="11">
    <location>
        <begin position="98"/>
        <end position="195"/>
    </location>
</feature>
<dbReference type="CDD" id="cd00402">
    <property type="entry name" value="Riboflavin_synthase_like"/>
    <property type="match status" value="1"/>
</dbReference>
<dbReference type="NCBIfam" id="NF006767">
    <property type="entry name" value="PRK09289.1"/>
    <property type="match status" value="1"/>
</dbReference>
<dbReference type="InterPro" id="IPR023366">
    <property type="entry name" value="ATP_synth_asu-like_sf"/>
</dbReference>
<name>A0A2H0W0J1_9BACT</name>
<evidence type="ECO:0000256" key="10">
    <source>
        <dbReference type="PROSITE-ProRule" id="PRU00524"/>
    </source>
</evidence>
<evidence type="ECO:0000313" key="12">
    <source>
        <dbReference type="EMBL" id="PIS04883.1"/>
    </source>
</evidence>
<feature type="repeat" description="Lumazine-binding" evidence="10">
    <location>
        <begin position="1"/>
        <end position="97"/>
    </location>
</feature>
<gene>
    <name evidence="12" type="ORF">COT81_04075</name>
</gene>
<dbReference type="EC" id="2.5.1.9" evidence="4 9"/>
<dbReference type="PANTHER" id="PTHR21098:SF0">
    <property type="entry name" value="RIBOFLAVIN SYNTHASE"/>
    <property type="match status" value="1"/>
</dbReference>